<feature type="active site" description="Nucleophile" evidence="6">
    <location>
        <position position="433"/>
    </location>
</feature>
<feature type="transmembrane region" description="Helical" evidence="7">
    <location>
        <begin position="7"/>
        <end position="29"/>
    </location>
</feature>
<dbReference type="Proteomes" id="UP001220377">
    <property type="component" value="Chromosome"/>
</dbReference>
<dbReference type="PANTHER" id="PTHR30582">
    <property type="entry name" value="L,D-TRANSPEPTIDASE"/>
    <property type="match status" value="1"/>
</dbReference>
<dbReference type="InterPro" id="IPR038054">
    <property type="entry name" value="LD_TPept-like_central_sf"/>
</dbReference>
<keyword evidence="5 6" id="KW-0961">Cell wall biogenesis/degradation</keyword>
<dbReference type="Gene3D" id="2.40.440.10">
    <property type="entry name" value="L,D-transpeptidase catalytic domain-like"/>
    <property type="match status" value="1"/>
</dbReference>
<accession>A0ABY7WVP9</accession>
<name>A0ABY7WVP9_9LACO</name>
<dbReference type="CDD" id="cd16913">
    <property type="entry name" value="YkuD_like"/>
    <property type="match status" value="1"/>
</dbReference>
<proteinExistence type="predicted"/>
<evidence type="ECO:0000256" key="3">
    <source>
        <dbReference type="ARBA" id="ARBA00022960"/>
    </source>
</evidence>
<dbReference type="InterPro" id="IPR038063">
    <property type="entry name" value="Transpep_catalytic_dom"/>
</dbReference>
<comment type="pathway">
    <text evidence="1 6">Cell wall biogenesis; peptidoglycan biosynthesis.</text>
</comment>
<evidence type="ECO:0000256" key="1">
    <source>
        <dbReference type="ARBA" id="ARBA00004752"/>
    </source>
</evidence>
<organism evidence="9 10">
    <name type="scientific">Lacticaseibacillus pabuli</name>
    <dbReference type="NCBI Taxonomy" id="3025672"/>
    <lineage>
        <taxon>Bacteria</taxon>
        <taxon>Bacillati</taxon>
        <taxon>Bacillota</taxon>
        <taxon>Bacilli</taxon>
        <taxon>Lactobacillales</taxon>
        <taxon>Lactobacillaceae</taxon>
        <taxon>Lacticaseibacillus</taxon>
    </lineage>
</organism>
<dbReference type="SUPFAM" id="SSF143985">
    <property type="entry name" value="L,D-transpeptidase pre-catalytic domain-like"/>
    <property type="match status" value="1"/>
</dbReference>
<keyword evidence="7" id="KW-0472">Membrane</keyword>
<protein>
    <submittedName>
        <fullName evidence="9">Peptidoglycan binding domain-containing protein</fullName>
    </submittedName>
</protein>
<dbReference type="Pfam" id="PF12229">
    <property type="entry name" value="PG_binding_4"/>
    <property type="match status" value="2"/>
</dbReference>
<dbReference type="EMBL" id="CP117884">
    <property type="protein sequence ID" value="WDF83047.1"/>
    <property type="molecule type" value="Genomic_DNA"/>
</dbReference>
<evidence type="ECO:0000256" key="6">
    <source>
        <dbReference type="PROSITE-ProRule" id="PRU01373"/>
    </source>
</evidence>
<keyword evidence="10" id="KW-1185">Reference proteome</keyword>
<evidence type="ECO:0000313" key="10">
    <source>
        <dbReference type="Proteomes" id="UP001220377"/>
    </source>
</evidence>
<keyword evidence="4 6" id="KW-0573">Peptidoglycan synthesis</keyword>
<sequence length="457" mass="49323">MAHNRKLPIALASIVGALLVIYVGGGIFFQNHMLPGTTVIGTEVGGQTVAAAHNKLTKNYSNDQYQLVENGTVKAKASSKQLGLKQDFTTALNRVKSSQNAWSWPAHLVGSGNAHGSVASLSKSQLNAYVDNVSSKLNTNRTAPQNASLVFENGALREKKEVNGNSIDPTKLSTALTKAIADNQKQVNLQTTYAKPTVKTSSTSFMKQKDTLQKMTNLDAKVKVANHTITISKQQLADWLTYTNGKVTVSEKGLTAFVAGLNKKYATYQAVRDFKSTKRGTVKVSGGTYGWSINQTAEVKDLANAIAAGKSFTKDAITQGSGYHKNGQDIGGSYVEVDLANQHEYVYKDGKQVLNSAIVSGKPDGHSTPKGVYYVWSKEQNTYLKGKNSNGSSYSSHVNYWMPIDYTGVGLHDAPWQPTFGGTWYQQHGSHGCVNNPPAFMPKLFAAVSVGTPVIVF</sequence>
<dbReference type="RefSeq" id="WP_274260928.1">
    <property type="nucleotide sequence ID" value="NZ_CP117884.1"/>
</dbReference>
<dbReference type="InterPro" id="IPR050979">
    <property type="entry name" value="LD-transpeptidase"/>
</dbReference>
<evidence type="ECO:0000259" key="8">
    <source>
        <dbReference type="PROSITE" id="PS52029"/>
    </source>
</evidence>
<dbReference type="SUPFAM" id="SSF141523">
    <property type="entry name" value="L,D-transpeptidase catalytic domain-like"/>
    <property type="match status" value="1"/>
</dbReference>
<reference evidence="9 10" key="1">
    <citation type="submission" date="2023-02" db="EMBL/GenBank/DDBJ databases">
        <title>Genome sequence of Lacticaseibacillus sp. KACC 23028.</title>
        <authorList>
            <person name="Kim S."/>
            <person name="Heo J."/>
            <person name="Kwon S.-W."/>
        </authorList>
    </citation>
    <scope>NUCLEOTIDE SEQUENCE [LARGE SCALE GENOMIC DNA]</scope>
    <source>
        <strain evidence="9 10">KACC 23028</strain>
    </source>
</reference>
<dbReference type="Gene3D" id="3.10.20.800">
    <property type="match status" value="1"/>
</dbReference>
<dbReference type="InterPro" id="IPR005490">
    <property type="entry name" value="LD_TPept_cat_dom"/>
</dbReference>
<keyword evidence="7" id="KW-0812">Transmembrane</keyword>
<evidence type="ECO:0000256" key="7">
    <source>
        <dbReference type="SAM" id="Phobius"/>
    </source>
</evidence>
<gene>
    <name evidence="9" type="ORF">PQ472_02035</name>
</gene>
<dbReference type="PROSITE" id="PS52029">
    <property type="entry name" value="LD_TPASE"/>
    <property type="match status" value="1"/>
</dbReference>
<evidence type="ECO:0000256" key="5">
    <source>
        <dbReference type="ARBA" id="ARBA00023316"/>
    </source>
</evidence>
<feature type="active site" description="Proton donor/acceptor" evidence="6">
    <location>
        <position position="412"/>
    </location>
</feature>
<dbReference type="PANTHER" id="PTHR30582:SF33">
    <property type="entry name" value="EXPORTED PROTEIN"/>
    <property type="match status" value="1"/>
</dbReference>
<keyword evidence="3 6" id="KW-0133">Cell shape</keyword>
<feature type="domain" description="L,D-TPase catalytic" evidence="8">
    <location>
        <begin position="333"/>
        <end position="457"/>
    </location>
</feature>
<keyword evidence="7" id="KW-1133">Transmembrane helix</keyword>
<dbReference type="InterPro" id="IPR022029">
    <property type="entry name" value="YoaR-like_PG-bd"/>
</dbReference>
<keyword evidence="2" id="KW-0808">Transferase</keyword>
<evidence type="ECO:0000313" key="9">
    <source>
        <dbReference type="EMBL" id="WDF83047.1"/>
    </source>
</evidence>
<dbReference type="Pfam" id="PF03734">
    <property type="entry name" value="YkuD"/>
    <property type="match status" value="1"/>
</dbReference>
<evidence type="ECO:0000256" key="2">
    <source>
        <dbReference type="ARBA" id="ARBA00022679"/>
    </source>
</evidence>
<evidence type="ECO:0000256" key="4">
    <source>
        <dbReference type="ARBA" id="ARBA00022984"/>
    </source>
</evidence>